<feature type="transmembrane region" description="Helical" evidence="6">
    <location>
        <begin position="24"/>
        <end position="45"/>
    </location>
</feature>
<dbReference type="GO" id="GO:0022857">
    <property type="term" value="F:transmembrane transporter activity"/>
    <property type="evidence" value="ECO:0007669"/>
    <property type="project" value="UniProtKB-UniRule"/>
</dbReference>
<evidence type="ECO:0000256" key="3">
    <source>
        <dbReference type="ARBA" id="ARBA00022692"/>
    </source>
</evidence>
<dbReference type="InterPro" id="IPR007603">
    <property type="entry name" value="Choline_transptr-like"/>
</dbReference>
<evidence type="ECO:0000256" key="2">
    <source>
        <dbReference type="ARBA" id="ARBA00007168"/>
    </source>
</evidence>
<name>A0AAE0UK27_9TELE</name>
<evidence type="ECO:0000256" key="5">
    <source>
        <dbReference type="ARBA" id="ARBA00023136"/>
    </source>
</evidence>
<keyword evidence="4 6" id="KW-1133">Transmembrane helix</keyword>
<protein>
    <recommendedName>
        <fullName evidence="6">Choline transporter-like protein</fullName>
    </recommendedName>
</protein>
<reference evidence="8" key="1">
    <citation type="submission" date="2023-06" db="EMBL/GenBank/DDBJ databases">
        <title>Male Hemibagrus guttatus genome.</title>
        <authorList>
            <person name="Bian C."/>
        </authorList>
    </citation>
    <scope>NUCLEOTIDE SEQUENCE</scope>
    <source>
        <strain evidence="8">Male_cb2023</strain>
        <tissue evidence="8">Muscle</tissue>
    </source>
</reference>
<evidence type="ECO:0000256" key="1">
    <source>
        <dbReference type="ARBA" id="ARBA00004141"/>
    </source>
</evidence>
<dbReference type="GO" id="GO:0005886">
    <property type="term" value="C:plasma membrane"/>
    <property type="evidence" value="ECO:0007669"/>
    <property type="project" value="UniProtKB-SubCell"/>
</dbReference>
<feature type="region of interest" description="Disordered" evidence="7">
    <location>
        <begin position="641"/>
        <end position="666"/>
    </location>
</feature>
<evidence type="ECO:0000256" key="6">
    <source>
        <dbReference type="RuleBase" id="RU368066"/>
    </source>
</evidence>
<feature type="transmembrane region" description="Helical" evidence="6">
    <location>
        <begin position="394"/>
        <end position="425"/>
    </location>
</feature>
<dbReference type="PANTHER" id="PTHR12385:SF12">
    <property type="entry name" value="CHOLINE TRANSPORTER-LIKE PROTEIN"/>
    <property type="match status" value="1"/>
</dbReference>
<dbReference type="EMBL" id="JAUCMX010000029">
    <property type="protein sequence ID" value="KAK3507677.1"/>
    <property type="molecule type" value="Genomic_DNA"/>
</dbReference>
<feature type="transmembrane region" description="Helical" evidence="6">
    <location>
        <begin position="248"/>
        <end position="271"/>
    </location>
</feature>
<dbReference type="PANTHER" id="PTHR12385">
    <property type="entry name" value="CHOLINE TRANSPORTER-LIKE (SLC FAMILY 44)"/>
    <property type="match status" value="1"/>
</dbReference>
<evidence type="ECO:0000313" key="9">
    <source>
        <dbReference type="Proteomes" id="UP001274896"/>
    </source>
</evidence>
<gene>
    <name evidence="8" type="ORF">QTP70_032791</name>
</gene>
<feature type="transmembrane region" description="Helical" evidence="6">
    <location>
        <begin position="574"/>
        <end position="596"/>
    </location>
</feature>
<dbReference type="Proteomes" id="UP001274896">
    <property type="component" value="Unassembled WGS sequence"/>
</dbReference>
<evidence type="ECO:0000256" key="4">
    <source>
        <dbReference type="ARBA" id="ARBA00022989"/>
    </source>
</evidence>
<evidence type="ECO:0000313" key="8">
    <source>
        <dbReference type="EMBL" id="KAK3507677.1"/>
    </source>
</evidence>
<comment type="caution">
    <text evidence="8">The sequence shown here is derived from an EMBL/GenBank/DDBJ whole genome shotgun (WGS) entry which is preliminary data.</text>
</comment>
<feature type="transmembrane region" description="Helical" evidence="6">
    <location>
        <begin position="297"/>
        <end position="316"/>
    </location>
</feature>
<dbReference type="Pfam" id="PF04515">
    <property type="entry name" value="Choline_transpo"/>
    <property type="match status" value="1"/>
</dbReference>
<dbReference type="AlphaFoldDB" id="A0AAE0UK27"/>
<sequence length="666" mass="74088">MGCCGSTGKTREWKPLEERRCTDVPWLILFALFNIGMLFICGFSISTGAASRLISGYDSYGNICGQKNAKIPGIELSGRDLTANEYVFFLDPCNIDIVKRKIKSLALCVSKCPDTGLKTYDDLRRFAETNGESFVFHSLTSQETWKRALSCVPTSWLRADIQTIPTEPRNVPSFRKSLPVFQRCTPADISCFSKFAEALITFVSDNSVLHRVITGVMTSKEIIMGLCLLSLVLSIILMAVIRFISVVLVWLLTTVVVLGSLGGTGVLWWLYVDHRTSVNATLPANELAVAMDNQKALLIYAISATVFTVILLLLLFFMRKRVALTIALFRVASKVFGSLPLLVLQPFWTFLTLMLFWVYWITVLLLLGTAGSPVKNNQTGLVEFQMHGPLQYMVWYHAVGLIWISEFVLACQQMTIAGAVVTYYFTRDKSQLPLTPVLSSVMCLMRYHLGTVAKGAFIITLVEIPRLILTYIHSQLKGSENACARCMLKACVCCLWCLEKCLSYLNQNAYVATAINSTSFCTSARDAFIILAENVLRVATINSVGDFVLFLGKVLIVSCTAFVGVLALNYQREYTVWVVPLIMVCIFAFLVAHCFLSVFEMVVDVLFLCFAIDTKHNDGSPGREYYMDKALMEFVESSRKADAEGRRAEGGDSREMKPMTAGGTLA</sequence>
<feature type="transmembrane region" description="Helical" evidence="6">
    <location>
        <begin position="547"/>
        <end position="568"/>
    </location>
</feature>
<keyword evidence="9" id="KW-1185">Reference proteome</keyword>
<feature type="compositionally biased region" description="Basic and acidic residues" evidence="7">
    <location>
        <begin position="641"/>
        <end position="657"/>
    </location>
</feature>
<accession>A0AAE0UK27</accession>
<organism evidence="8 9">
    <name type="scientific">Hemibagrus guttatus</name>
    <dbReference type="NCBI Taxonomy" id="175788"/>
    <lineage>
        <taxon>Eukaryota</taxon>
        <taxon>Metazoa</taxon>
        <taxon>Chordata</taxon>
        <taxon>Craniata</taxon>
        <taxon>Vertebrata</taxon>
        <taxon>Euteleostomi</taxon>
        <taxon>Actinopterygii</taxon>
        <taxon>Neopterygii</taxon>
        <taxon>Teleostei</taxon>
        <taxon>Ostariophysi</taxon>
        <taxon>Siluriformes</taxon>
        <taxon>Bagridae</taxon>
        <taxon>Hemibagrus</taxon>
    </lineage>
</organism>
<comment type="subcellular location">
    <subcellularLocation>
        <location evidence="6">Cell membrane</location>
        <topology evidence="6">Multi-pass membrane protein</topology>
    </subcellularLocation>
    <subcellularLocation>
        <location evidence="1">Membrane</location>
        <topology evidence="1">Multi-pass membrane protein</topology>
    </subcellularLocation>
</comment>
<keyword evidence="5 6" id="KW-0472">Membrane</keyword>
<comment type="function">
    <text evidence="6">Choline transporter.</text>
</comment>
<evidence type="ECO:0000256" key="7">
    <source>
        <dbReference type="SAM" id="MobiDB-lite"/>
    </source>
</evidence>
<proteinExistence type="inferred from homology"/>
<comment type="similarity">
    <text evidence="2 6">Belongs to the CTL (choline transporter-like) family.</text>
</comment>
<keyword evidence="3 6" id="KW-0812">Transmembrane</keyword>
<feature type="transmembrane region" description="Helical" evidence="6">
    <location>
        <begin position="222"/>
        <end position="241"/>
    </location>
</feature>